<comment type="similarity">
    <text evidence="1 2">Belongs to the AB hydrolase superfamily. Lipase family.</text>
</comment>
<dbReference type="GeneID" id="101893777"/>
<accession>A0A9J7DJ48</accession>
<evidence type="ECO:0000313" key="7">
    <source>
        <dbReference type="RefSeq" id="XP_019894606.2"/>
    </source>
</evidence>
<keyword evidence="6" id="KW-1185">Reference proteome</keyword>
<dbReference type="PANTHER" id="PTHR11005">
    <property type="entry name" value="LYSOSOMAL ACID LIPASE-RELATED"/>
    <property type="match status" value="1"/>
</dbReference>
<feature type="active site" description="Charge relay system" evidence="3">
    <location>
        <position position="385"/>
    </location>
</feature>
<dbReference type="InterPro" id="IPR006693">
    <property type="entry name" value="AB_hydrolase_lipase"/>
</dbReference>
<dbReference type="GO" id="GO:0016788">
    <property type="term" value="F:hydrolase activity, acting on ester bonds"/>
    <property type="evidence" value="ECO:0007669"/>
    <property type="project" value="InterPro"/>
</dbReference>
<keyword evidence="2" id="KW-0378">Hydrolase</keyword>
<feature type="active site" description="Charge relay system" evidence="3">
    <location>
        <position position="355"/>
    </location>
</feature>
<dbReference type="GO" id="GO:0016042">
    <property type="term" value="P:lipid catabolic process"/>
    <property type="evidence" value="ECO:0007669"/>
    <property type="project" value="UniProtKB-KW"/>
</dbReference>
<proteinExistence type="inferred from homology"/>
<dbReference type="Proteomes" id="UP001652621">
    <property type="component" value="Unplaced"/>
</dbReference>
<feature type="active site" description="Nucleophile" evidence="3">
    <location>
        <position position="182"/>
    </location>
</feature>
<evidence type="ECO:0000313" key="6">
    <source>
        <dbReference type="Proteomes" id="UP001652621"/>
    </source>
</evidence>
<sequence>MKTWFLFVLLIVVAKAGVPQPTELLKYLFDSDPKLLLKPKLTTADRIAAHGYPVESHHIITEDGYNITAFRMPYSHKLQNQKDFRPIVLLLHGLFCSSDFWILNGPNDALSFNLVDAGYDVWILNSRGNTYGRKHISRSTNHPYFWRFSWHEIGFYDIAAQIDYALATNGQGQKSVHFVAHSQGTSAFFVLTSARPEYNEKIKTAHTMAPIAYVSNMSDKMLTRMAPVLGHQNAVTAAFSDQEFLPHNEFFTKLGYNACNPNSMLHSMCSAMAFMFEGSESNANRSAVTIMAETHPAGLSTNQMLHTMQEHQSGRFCWYDHGKAKNLKLYSQETPPDYIVEQITANVHLWYCDTDPAVAVEDVEILASKLPNRVKHHITDPTWAHSDYVTHIDVKRLINEPIIEIMNQYEEAL</sequence>
<dbReference type="InterPro" id="IPR029058">
    <property type="entry name" value="AB_hydrolase_fold"/>
</dbReference>
<organism evidence="6 7">
    <name type="scientific">Musca domestica</name>
    <name type="common">House fly</name>
    <dbReference type="NCBI Taxonomy" id="7370"/>
    <lineage>
        <taxon>Eukaryota</taxon>
        <taxon>Metazoa</taxon>
        <taxon>Ecdysozoa</taxon>
        <taxon>Arthropoda</taxon>
        <taxon>Hexapoda</taxon>
        <taxon>Insecta</taxon>
        <taxon>Pterygota</taxon>
        <taxon>Neoptera</taxon>
        <taxon>Endopterygota</taxon>
        <taxon>Diptera</taxon>
        <taxon>Brachycera</taxon>
        <taxon>Muscomorpha</taxon>
        <taxon>Muscoidea</taxon>
        <taxon>Muscidae</taxon>
        <taxon>Musca</taxon>
    </lineage>
</organism>
<keyword evidence="2" id="KW-0443">Lipid metabolism</keyword>
<dbReference type="VEuPathDB" id="VectorBase:MDOMA2_019320"/>
<dbReference type="Gene3D" id="3.40.50.1820">
    <property type="entry name" value="alpha/beta hydrolase"/>
    <property type="match status" value="1"/>
</dbReference>
<keyword evidence="2" id="KW-0442">Lipid degradation</keyword>
<evidence type="ECO:0000256" key="1">
    <source>
        <dbReference type="ARBA" id="ARBA00010701"/>
    </source>
</evidence>
<dbReference type="SUPFAM" id="SSF53474">
    <property type="entry name" value="alpha/beta-Hydrolases"/>
    <property type="match status" value="1"/>
</dbReference>
<dbReference type="InterPro" id="IPR025483">
    <property type="entry name" value="Lipase_euk"/>
</dbReference>
<evidence type="ECO:0000256" key="2">
    <source>
        <dbReference type="PIRNR" id="PIRNR000862"/>
    </source>
</evidence>
<dbReference type="KEGG" id="mde:101893777"/>
<evidence type="ECO:0000256" key="4">
    <source>
        <dbReference type="SAM" id="SignalP"/>
    </source>
</evidence>
<keyword evidence="4" id="KW-0732">Signal</keyword>
<gene>
    <name evidence="7" type="primary">LOC101893777</name>
</gene>
<feature type="chain" id="PRO_5045546157" description="Lipase" evidence="4">
    <location>
        <begin position="17"/>
        <end position="413"/>
    </location>
</feature>
<dbReference type="RefSeq" id="XP_019894606.2">
    <property type="nucleotide sequence ID" value="XM_020039047.2"/>
</dbReference>
<evidence type="ECO:0000256" key="3">
    <source>
        <dbReference type="PIRSR" id="PIRSR000862-1"/>
    </source>
</evidence>
<evidence type="ECO:0000259" key="5">
    <source>
        <dbReference type="Pfam" id="PF04083"/>
    </source>
</evidence>
<protein>
    <recommendedName>
        <fullName evidence="2">Lipase</fullName>
    </recommendedName>
</protein>
<dbReference type="Pfam" id="PF04083">
    <property type="entry name" value="Abhydro_lipase"/>
    <property type="match status" value="1"/>
</dbReference>
<dbReference type="PIRSF" id="PIRSF000862">
    <property type="entry name" value="Steryl_ester_lip"/>
    <property type="match status" value="1"/>
</dbReference>
<feature type="signal peptide" evidence="4">
    <location>
        <begin position="1"/>
        <end position="16"/>
    </location>
</feature>
<reference evidence="7" key="1">
    <citation type="submission" date="2025-08" db="UniProtKB">
        <authorList>
            <consortium name="RefSeq"/>
        </authorList>
    </citation>
    <scope>IDENTIFICATION</scope>
    <source>
        <strain evidence="7">Aabys</strain>
        <tissue evidence="7">Whole body</tissue>
    </source>
</reference>
<name>A0A9J7DJ48_MUSDO</name>
<dbReference type="AlphaFoldDB" id="A0A9J7DJ48"/>
<dbReference type="OrthoDB" id="9974421at2759"/>
<feature type="domain" description="Partial AB-hydrolase lipase" evidence="5">
    <location>
        <begin position="44"/>
        <end position="105"/>
    </location>
</feature>